<sequence length="31" mass="3516">PNQLKRVSPLSGELIRSGSEPEFEYATYDEC</sequence>
<dbReference type="AlphaFoldDB" id="X1JKA6"/>
<accession>X1JKA6</accession>
<reference evidence="1" key="1">
    <citation type="journal article" date="2014" name="Front. Microbiol.">
        <title>High frequency of phylogenetically diverse reductive dehalogenase-homologous genes in deep subseafloor sedimentary metagenomes.</title>
        <authorList>
            <person name="Kawai M."/>
            <person name="Futagami T."/>
            <person name="Toyoda A."/>
            <person name="Takaki Y."/>
            <person name="Nishi S."/>
            <person name="Hori S."/>
            <person name="Arai W."/>
            <person name="Tsubouchi T."/>
            <person name="Morono Y."/>
            <person name="Uchiyama I."/>
            <person name="Ito T."/>
            <person name="Fujiyama A."/>
            <person name="Inagaki F."/>
            <person name="Takami H."/>
        </authorList>
    </citation>
    <scope>NUCLEOTIDE SEQUENCE</scope>
    <source>
        <strain evidence="1">Expedition CK06-06</strain>
    </source>
</reference>
<protein>
    <submittedName>
        <fullName evidence="1">Uncharacterized protein</fullName>
    </submittedName>
</protein>
<comment type="caution">
    <text evidence="1">The sequence shown here is derived from an EMBL/GenBank/DDBJ whole genome shotgun (WGS) entry which is preliminary data.</text>
</comment>
<proteinExistence type="predicted"/>
<name>X1JKA6_9ZZZZ</name>
<feature type="non-terminal residue" evidence="1">
    <location>
        <position position="1"/>
    </location>
</feature>
<gene>
    <name evidence="1" type="ORF">S03H2_58979</name>
</gene>
<evidence type="ECO:0000313" key="1">
    <source>
        <dbReference type="EMBL" id="GAH78719.1"/>
    </source>
</evidence>
<dbReference type="EMBL" id="BARU01037899">
    <property type="protein sequence ID" value="GAH78719.1"/>
    <property type="molecule type" value="Genomic_DNA"/>
</dbReference>
<organism evidence="1">
    <name type="scientific">marine sediment metagenome</name>
    <dbReference type="NCBI Taxonomy" id="412755"/>
    <lineage>
        <taxon>unclassified sequences</taxon>
        <taxon>metagenomes</taxon>
        <taxon>ecological metagenomes</taxon>
    </lineage>
</organism>